<evidence type="ECO:0000256" key="1">
    <source>
        <dbReference type="ARBA" id="ARBA00004477"/>
    </source>
</evidence>
<comment type="subcellular location">
    <subcellularLocation>
        <location evidence="1">Endoplasmic reticulum membrane</location>
        <topology evidence="1">Multi-pass membrane protein</topology>
    </subcellularLocation>
</comment>
<organism evidence="15 16">
    <name type="scientific">Trichonephila inaurata madagascariensis</name>
    <dbReference type="NCBI Taxonomy" id="2747483"/>
    <lineage>
        <taxon>Eukaryota</taxon>
        <taxon>Metazoa</taxon>
        <taxon>Ecdysozoa</taxon>
        <taxon>Arthropoda</taxon>
        <taxon>Chelicerata</taxon>
        <taxon>Arachnida</taxon>
        <taxon>Araneae</taxon>
        <taxon>Araneomorphae</taxon>
        <taxon>Entelegynae</taxon>
        <taxon>Araneoidea</taxon>
        <taxon>Nephilidae</taxon>
        <taxon>Trichonephila</taxon>
        <taxon>Trichonephila inaurata</taxon>
    </lineage>
</organism>
<feature type="transmembrane region" description="Helical" evidence="14">
    <location>
        <begin position="128"/>
        <end position="155"/>
    </location>
</feature>
<keyword evidence="16" id="KW-1185">Reference proteome</keyword>
<feature type="transmembrane region" description="Helical" evidence="14">
    <location>
        <begin position="87"/>
        <end position="108"/>
    </location>
</feature>
<evidence type="ECO:0000256" key="8">
    <source>
        <dbReference type="ARBA" id="ARBA00022692"/>
    </source>
</evidence>
<keyword evidence="6" id="KW-0328">Glycosyltransferase</keyword>
<evidence type="ECO:0000256" key="3">
    <source>
        <dbReference type="ARBA" id="ARBA00010600"/>
    </source>
</evidence>
<dbReference type="PANTHER" id="PTHR12989">
    <property type="entry name" value="ALPHA-1,2-GLUCOSYLTRANSFERASE ALG10"/>
    <property type="match status" value="1"/>
</dbReference>
<gene>
    <name evidence="15" type="primary">ALG10</name>
    <name evidence="15" type="ORF">TNIN_346031</name>
</gene>
<feature type="transmembrane region" description="Helical" evidence="14">
    <location>
        <begin position="56"/>
        <end position="75"/>
    </location>
</feature>
<evidence type="ECO:0000256" key="9">
    <source>
        <dbReference type="ARBA" id="ARBA00022824"/>
    </source>
</evidence>
<proteinExistence type="inferred from homology"/>
<evidence type="ECO:0000256" key="11">
    <source>
        <dbReference type="ARBA" id="ARBA00023136"/>
    </source>
</evidence>
<evidence type="ECO:0000256" key="13">
    <source>
        <dbReference type="ARBA" id="ARBA00048064"/>
    </source>
</evidence>
<evidence type="ECO:0000256" key="7">
    <source>
        <dbReference type="ARBA" id="ARBA00022679"/>
    </source>
</evidence>
<dbReference type="OrthoDB" id="4769at2759"/>
<dbReference type="AlphaFoldDB" id="A0A8X7CJD0"/>
<dbReference type="GO" id="GO:0006488">
    <property type="term" value="P:dolichol-linked oligosaccharide biosynthetic process"/>
    <property type="evidence" value="ECO:0007669"/>
    <property type="project" value="InterPro"/>
</dbReference>
<dbReference type="EMBL" id="BMAV01016014">
    <property type="protein sequence ID" value="GFY66382.1"/>
    <property type="molecule type" value="Genomic_DNA"/>
</dbReference>
<comment type="catalytic activity">
    <reaction evidence="13">
        <text>an alpha-D-Glc-(1-&gt;3)-alpha-D-Glc-(1-&gt;3)-alpha-D-Man-(1-&gt;2)-alpha-D-Man-(1-&gt;2)-alpha-D-Man-(1-&gt;3)-[alpha-D-Man-(1-&gt;2)-alpha-D-Man-(1-&gt;3)-[alpha-D-Man-(1-&gt;2)-alpha-D-Man-(1-&gt;6)]-alpha-D-Man-(1-&gt;6)]-beta-D-Man-(1-&gt;4)-beta-D-GlcNAc-(1-&gt;4)-alpha-D-GlcNAc-diphospho-di-trans,poly-cis-dolichol + a di-trans,poly-cis-dolichyl beta-D-glucosyl phosphate = a alpha-D-Glc-(1-&gt;2)-alpha-D-Glc-(1-&gt;3)-alpha-D-Glc-(1-&gt;3)-alpha-D-Man-(1-&gt;2)-alpha-D-Man-(1-&gt;2)-alpha-D-Man-(1-&gt;3)-[alpha-D-Man-(1-&gt;2)-alpha-D-Man-(1-&gt;3)-[alpha-D-Man-(1-&gt;2)-alpha-D-Man-(1-&gt;6)]-alpha-D-Man-(1-&gt;6)]-beta-D-Man-(1-&gt;4)-beta-D-GlcNAc-(1-&gt;4)-alpha-D-GlcNAc-diphospho-di-trans,poly-cis-dolichol + a di-trans,poly-cis-dolichyl phosphate + H(+)</text>
        <dbReference type="Rhea" id="RHEA:29543"/>
        <dbReference type="Rhea" id="RHEA-COMP:19498"/>
        <dbReference type="Rhea" id="RHEA-COMP:19502"/>
        <dbReference type="Rhea" id="RHEA-COMP:19512"/>
        <dbReference type="Rhea" id="RHEA-COMP:19522"/>
        <dbReference type="ChEBI" id="CHEBI:15378"/>
        <dbReference type="ChEBI" id="CHEBI:57525"/>
        <dbReference type="ChEBI" id="CHEBI:57683"/>
        <dbReference type="ChEBI" id="CHEBI:132522"/>
        <dbReference type="ChEBI" id="CHEBI:132523"/>
        <dbReference type="EC" id="2.4.1.256"/>
    </reaction>
    <physiologicalReaction direction="left-to-right" evidence="13">
        <dbReference type="Rhea" id="RHEA:29544"/>
    </physiologicalReaction>
</comment>
<keyword evidence="9" id="KW-0256">Endoplasmic reticulum</keyword>
<accession>A0A8X7CJD0</accession>
<dbReference type="InterPro" id="IPR016900">
    <property type="entry name" value="Alg10"/>
</dbReference>
<reference evidence="15" key="1">
    <citation type="submission" date="2020-08" db="EMBL/GenBank/DDBJ databases">
        <title>Multicomponent nature underlies the extraordinary mechanical properties of spider dragline silk.</title>
        <authorList>
            <person name="Kono N."/>
            <person name="Nakamura H."/>
            <person name="Mori M."/>
            <person name="Yoshida Y."/>
            <person name="Ohtoshi R."/>
            <person name="Malay A.D."/>
            <person name="Moran D.A.P."/>
            <person name="Tomita M."/>
            <person name="Numata K."/>
            <person name="Arakawa K."/>
        </authorList>
    </citation>
    <scope>NUCLEOTIDE SEQUENCE</scope>
</reference>
<protein>
    <recommendedName>
        <fullName evidence="5">Dol-P-Glc:Glc(2)Man(9)GlcNAc(2)-PP-Dol alpha-1,2-glucosyltransferase</fullName>
        <ecNumber evidence="4">2.4.1.256</ecNumber>
    </recommendedName>
</protein>
<comment type="function">
    <text evidence="12">Dol-P-Glc:Glc(2)Man(9)GlcNAc(2)-PP-Dol alpha-1,2-glucosyltransferase that operates in the biosynthetic pathway of dolichol-linked oligosaccharides, the glycan precursors employed in protein asparagine (N)-glycosylation. The assembly of dolichol-linked oligosaccharides begins on the cytosolic side of the endoplasmic reticulum membrane and finishes in its lumen. The sequential addition of sugars to dolichol pyrophosphate produces dolichol-linked oligosaccharides containing fourteen sugars, including two GlcNAcs, nine mannoses and three glucoses. Once assembled, the oligosaccharide is transferred from the lipid to nascent proteins by oligosaccharyltransferases. In the lumen of the endoplasmic reticulum, adds the third and last glucose residue from dolichyl phosphate glucose (Dol-P-Glc) onto the lipid-linked oligosaccharide intermediate Glc(2)Man(9)GlcNAc(2)-PP-Dol to produce Glc(3)Man(9)GlcNAc(2)-PP-Dol.</text>
</comment>
<feature type="transmembrane region" description="Helical" evidence="14">
    <location>
        <begin position="199"/>
        <end position="223"/>
    </location>
</feature>
<name>A0A8X7CJD0_9ARAC</name>
<feature type="transmembrane region" description="Helical" evidence="14">
    <location>
        <begin position="176"/>
        <end position="193"/>
    </location>
</feature>
<dbReference type="Pfam" id="PF04922">
    <property type="entry name" value="DIE2_ALG10"/>
    <property type="match status" value="1"/>
</dbReference>
<comment type="caution">
    <text evidence="15">The sequence shown here is derived from an EMBL/GenBank/DDBJ whole genome shotgun (WGS) entry which is preliminary data.</text>
</comment>
<evidence type="ECO:0000256" key="2">
    <source>
        <dbReference type="ARBA" id="ARBA00004922"/>
    </source>
</evidence>
<evidence type="ECO:0000256" key="12">
    <source>
        <dbReference type="ARBA" id="ARBA00044727"/>
    </source>
</evidence>
<comment type="similarity">
    <text evidence="3">Belongs to the ALG10 glucosyltransferase family.</text>
</comment>
<dbReference type="GO" id="GO:0106073">
    <property type="term" value="F:dolichyl pyrophosphate Glc2Man9GlcNAc2 alpha-1,2-glucosyltransferase activity"/>
    <property type="evidence" value="ECO:0007669"/>
    <property type="project" value="UniProtKB-EC"/>
</dbReference>
<dbReference type="PANTHER" id="PTHR12989:SF10">
    <property type="entry name" value="DOL-P-GLC:GLC(2)MAN(9)GLCNAC(2)-PP-DOL ALPHA-1,2-GLUCOSYLTRANSFERASE-RELATED"/>
    <property type="match status" value="1"/>
</dbReference>
<sequence length="262" mass="30517">MDEIFHFPQAVKYYKGIYKEWDPKITTPPGLYLFTVGILNPVSKITNLDVDKLACFRLVNICFTIGTIYVVYRILQHHHKENESRILLLSSFNITIFPVLYFFNFLYYTDCGSTFFVLLMYYWHLKKFYFAASFPGVFALLFRQTNIVWIFYIAAEETLQTLFEFSKESLSKKDKKLNLFSVSAFRVFIPLWIKNWKQILWKILEINIGYIPIAVGSVAFVFYNGSIALGDKTAHERVIVIQANQFNVNSYGLGGQVAMDTN</sequence>
<keyword evidence="7" id="KW-0808">Transferase</keyword>
<evidence type="ECO:0000256" key="14">
    <source>
        <dbReference type="SAM" id="Phobius"/>
    </source>
</evidence>
<evidence type="ECO:0000313" key="16">
    <source>
        <dbReference type="Proteomes" id="UP000886998"/>
    </source>
</evidence>
<comment type="pathway">
    <text evidence="2">Protein modification; protein glycosylation.</text>
</comment>
<dbReference type="GO" id="GO:0005789">
    <property type="term" value="C:endoplasmic reticulum membrane"/>
    <property type="evidence" value="ECO:0007669"/>
    <property type="project" value="UniProtKB-SubCell"/>
</dbReference>
<keyword evidence="8 14" id="KW-0812">Transmembrane</keyword>
<evidence type="ECO:0000256" key="5">
    <source>
        <dbReference type="ARBA" id="ARBA00018512"/>
    </source>
</evidence>
<dbReference type="EC" id="2.4.1.256" evidence="4"/>
<evidence type="ECO:0000313" key="15">
    <source>
        <dbReference type="EMBL" id="GFY66382.1"/>
    </source>
</evidence>
<keyword evidence="11 14" id="KW-0472">Membrane</keyword>
<keyword evidence="10 14" id="KW-1133">Transmembrane helix</keyword>
<evidence type="ECO:0000256" key="4">
    <source>
        <dbReference type="ARBA" id="ARBA00011967"/>
    </source>
</evidence>
<evidence type="ECO:0000256" key="10">
    <source>
        <dbReference type="ARBA" id="ARBA00022989"/>
    </source>
</evidence>
<dbReference type="Proteomes" id="UP000886998">
    <property type="component" value="Unassembled WGS sequence"/>
</dbReference>
<evidence type="ECO:0000256" key="6">
    <source>
        <dbReference type="ARBA" id="ARBA00022676"/>
    </source>
</evidence>